<proteinExistence type="predicted"/>
<evidence type="ECO:0000313" key="2">
    <source>
        <dbReference type="Proteomes" id="UP000019812"/>
    </source>
</evidence>
<gene>
    <name evidence="1" type="ORF">CAPSK01_004247</name>
</gene>
<reference evidence="1 2" key="1">
    <citation type="submission" date="2014-07" db="EMBL/GenBank/DDBJ databases">
        <title>Expanding our view of genomic diversity in Candidatus Accumulibacter clades.</title>
        <authorList>
            <person name="Skennerton C.T."/>
            <person name="Barr J.J."/>
            <person name="Slater F.R."/>
            <person name="Bond P.L."/>
            <person name="Tyson G.W."/>
        </authorList>
    </citation>
    <scope>NUCLEOTIDE SEQUENCE [LARGE SCALE GENOMIC DNA]</scope>
    <source>
        <strain evidence="2">SK-01</strain>
    </source>
</reference>
<evidence type="ECO:0000313" key="1">
    <source>
        <dbReference type="EMBL" id="KFB66358.1"/>
    </source>
</evidence>
<organism evidence="1 2">
    <name type="scientific">Candidatus Accumulibacter vicinus</name>
    <dbReference type="NCBI Taxonomy" id="2954382"/>
    <lineage>
        <taxon>Bacteria</taxon>
        <taxon>Pseudomonadati</taxon>
        <taxon>Pseudomonadota</taxon>
        <taxon>Betaproteobacteria</taxon>
        <taxon>Candidatus Accumulibacter</taxon>
    </lineage>
</organism>
<comment type="caution">
    <text evidence="1">The sequence shown here is derived from an EMBL/GenBank/DDBJ whole genome shotgun (WGS) entry which is preliminary data.</text>
</comment>
<protein>
    <submittedName>
        <fullName evidence="1">Uncharacterized protein</fullName>
    </submittedName>
</protein>
<accession>A0A084XV64</accession>
<name>A0A084XV64_9PROT</name>
<sequence>MPVIKGSQQPDLRREQHAIAENVAGHIADPDDGERLRLRIQTDFPEVPLDRLPCTSGGDRHFLVVVTDRAA</sequence>
<dbReference type="AlphaFoldDB" id="A0A084XV64"/>
<dbReference type="Proteomes" id="UP000019812">
    <property type="component" value="Unassembled WGS sequence"/>
</dbReference>
<dbReference type="EMBL" id="JDSS02000043">
    <property type="protein sequence ID" value="KFB66358.1"/>
    <property type="molecule type" value="Genomic_DNA"/>
</dbReference>